<evidence type="ECO:0000256" key="5">
    <source>
        <dbReference type="ARBA" id="ARBA00023012"/>
    </source>
</evidence>
<feature type="domain" description="Histidine kinase" evidence="6">
    <location>
        <begin position="1"/>
        <end position="39"/>
    </location>
</feature>
<evidence type="ECO:0000313" key="7">
    <source>
        <dbReference type="EMBL" id="STC91735.1"/>
    </source>
</evidence>
<keyword evidence="4" id="KW-0418">Kinase</keyword>
<keyword evidence="5" id="KW-0902">Two-component regulatory system</keyword>
<dbReference type="AlphaFoldDB" id="A0A376DM72"/>
<name>A0A376DM72_CHRCU</name>
<evidence type="ECO:0000259" key="6">
    <source>
        <dbReference type="PROSITE" id="PS50109"/>
    </source>
</evidence>
<keyword evidence="3 7" id="KW-0808">Transferase</keyword>
<dbReference type="EC" id="2.7.13.3" evidence="2"/>
<dbReference type="PROSITE" id="PS50109">
    <property type="entry name" value="HIS_KIN"/>
    <property type="match status" value="1"/>
</dbReference>
<evidence type="ECO:0000256" key="4">
    <source>
        <dbReference type="ARBA" id="ARBA00022777"/>
    </source>
</evidence>
<dbReference type="Proteomes" id="UP000255224">
    <property type="component" value="Unassembled WGS sequence"/>
</dbReference>
<sequence length="39" mass="4216">MGLGLSMVRKMIEDYKGEIAVKSEVGKGSTFTITLPTNL</sequence>
<dbReference type="InterPro" id="IPR003594">
    <property type="entry name" value="HATPase_dom"/>
</dbReference>
<dbReference type="GO" id="GO:0000160">
    <property type="term" value="P:phosphorelay signal transduction system"/>
    <property type="evidence" value="ECO:0007669"/>
    <property type="project" value="UniProtKB-KW"/>
</dbReference>
<proteinExistence type="predicted"/>
<accession>A0A376DM72</accession>
<evidence type="ECO:0000256" key="3">
    <source>
        <dbReference type="ARBA" id="ARBA00022679"/>
    </source>
</evidence>
<dbReference type="InterPro" id="IPR050736">
    <property type="entry name" value="Sensor_HK_Regulatory"/>
</dbReference>
<dbReference type="Pfam" id="PF02518">
    <property type="entry name" value="HATPase_c"/>
    <property type="match status" value="1"/>
</dbReference>
<dbReference type="Gene3D" id="3.30.565.10">
    <property type="entry name" value="Histidine kinase-like ATPase, C-terminal domain"/>
    <property type="match status" value="1"/>
</dbReference>
<protein>
    <recommendedName>
        <fullName evidence="2">histidine kinase</fullName>
        <ecNumber evidence="2">2.7.13.3</ecNumber>
    </recommendedName>
</protein>
<dbReference type="InterPro" id="IPR005467">
    <property type="entry name" value="His_kinase_dom"/>
</dbReference>
<dbReference type="PANTHER" id="PTHR43711">
    <property type="entry name" value="TWO-COMPONENT HISTIDINE KINASE"/>
    <property type="match status" value="1"/>
</dbReference>
<evidence type="ECO:0000313" key="8">
    <source>
        <dbReference type="Proteomes" id="UP000255224"/>
    </source>
</evidence>
<dbReference type="EMBL" id="UFVQ01000003">
    <property type="protein sequence ID" value="STC91735.1"/>
    <property type="molecule type" value="Genomic_DNA"/>
</dbReference>
<gene>
    <name evidence="7" type="primary">zraS_2</name>
    <name evidence="7" type="ORF">NCTC13533_00142</name>
</gene>
<dbReference type="InterPro" id="IPR036890">
    <property type="entry name" value="HATPase_C_sf"/>
</dbReference>
<dbReference type="SUPFAM" id="SSF55874">
    <property type="entry name" value="ATPase domain of HSP90 chaperone/DNA topoisomerase II/histidine kinase"/>
    <property type="match status" value="1"/>
</dbReference>
<evidence type="ECO:0000256" key="2">
    <source>
        <dbReference type="ARBA" id="ARBA00012438"/>
    </source>
</evidence>
<comment type="catalytic activity">
    <reaction evidence="1">
        <text>ATP + protein L-histidine = ADP + protein N-phospho-L-histidine.</text>
        <dbReference type="EC" id="2.7.13.3"/>
    </reaction>
</comment>
<evidence type="ECO:0000256" key="1">
    <source>
        <dbReference type="ARBA" id="ARBA00000085"/>
    </source>
</evidence>
<dbReference type="GO" id="GO:0004673">
    <property type="term" value="F:protein histidine kinase activity"/>
    <property type="evidence" value="ECO:0007669"/>
    <property type="project" value="UniProtKB-EC"/>
</dbReference>
<dbReference type="PANTHER" id="PTHR43711:SF1">
    <property type="entry name" value="HISTIDINE KINASE 1"/>
    <property type="match status" value="1"/>
</dbReference>
<reference evidence="7 8" key="1">
    <citation type="submission" date="2018-06" db="EMBL/GenBank/DDBJ databases">
        <authorList>
            <consortium name="Pathogen Informatics"/>
            <person name="Doyle S."/>
        </authorList>
    </citation>
    <scope>NUCLEOTIDE SEQUENCE [LARGE SCALE GENOMIC DNA]</scope>
    <source>
        <strain evidence="7 8">NCTC13533</strain>
    </source>
</reference>
<organism evidence="7 8">
    <name type="scientific">Chryseobacterium carnipullorum</name>
    <dbReference type="NCBI Taxonomy" id="1124835"/>
    <lineage>
        <taxon>Bacteria</taxon>
        <taxon>Pseudomonadati</taxon>
        <taxon>Bacteroidota</taxon>
        <taxon>Flavobacteriia</taxon>
        <taxon>Flavobacteriales</taxon>
        <taxon>Weeksellaceae</taxon>
        <taxon>Chryseobacterium group</taxon>
        <taxon>Chryseobacterium</taxon>
    </lineage>
</organism>